<comment type="caution">
    <text evidence="2">The sequence shown here is derived from an EMBL/GenBank/DDBJ whole genome shotgun (WGS) entry which is preliminary data.</text>
</comment>
<gene>
    <name evidence="2" type="ORF">DPMN_080921</name>
</gene>
<dbReference type="AlphaFoldDB" id="A0A9D4BH94"/>
<feature type="compositionally biased region" description="Polar residues" evidence="1">
    <location>
        <begin position="48"/>
        <end position="74"/>
    </location>
</feature>
<accession>A0A9D4BH94</accession>
<evidence type="ECO:0000313" key="3">
    <source>
        <dbReference type="Proteomes" id="UP000828390"/>
    </source>
</evidence>
<organism evidence="2 3">
    <name type="scientific">Dreissena polymorpha</name>
    <name type="common">Zebra mussel</name>
    <name type="synonym">Mytilus polymorpha</name>
    <dbReference type="NCBI Taxonomy" id="45954"/>
    <lineage>
        <taxon>Eukaryota</taxon>
        <taxon>Metazoa</taxon>
        <taxon>Spiralia</taxon>
        <taxon>Lophotrochozoa</taxon>
        <taxon>Mollusca</taxon>
        <taxon>Bivalvia</taxon>
        <taxon>Autobranchia</taxon>
        <taxon>Heteroconchia</taxon>
        <taxon>Euheterodonta</taxon>
        <taxon>Imparidentia</taxon>
        <taxon>Neoheterodontei</taxon>
        <taxon>Myida</taxon>
        <taxon>Dreissenoidea</taxon>
        <taxon>Dreissenidae</taxon>
        <taxon>Dreissena</taxon>
    </lineage>
</organism>
<dbReference type="Gene3D" id="3.30.40.10">
    <property type="entry name" value="Zinc/RING finger domain, C3HC4 (zinc finger)"/>
    <property type="match status" value="1"/>
</dbReference>
<evidence type="ECO:0000313" key="2">
    <source>
        <dbReference type="EMBL" id="KAH3693488.1"/>
    </source>
</evidence>
<keyword evidence="3" id="KW-1185">Reference proteome</keyword>
<feature type="region of interest" description="Disordered" evidence="1">
    <location>
        <begin position="1"/>
        <end position="87"/>
    </location>
</feature>
<dbReference type="InterPro" id="IPR011011">
    <property type="entry name" value="Znf_FYVE_PHD"/>
</dbReference>
<feature type="compositionally biased region" description="Basic and acidic residues" evidence="1">
    <location>
        <begin position="18"/>
        <end position="30"/>
    </location>
</feature>
<protein>
    <submittedName>
        <fullName evidence="2">Uncharacterized protein</fullName>
    </submittedName>
</protein>
<reference evidence="2" key="2">
    <citation type="submission" date="2020-11" db="EMBL/GenBank/DDBJ databases">
        <authorList>
            <person name="McCartney M.A."/>
            <person name="Auch B."/>
            <person name="Kono T."/>
            <person name="Mallez S."/>
            <person name="Becker A."/>
            <person name="Gohl D.M."/>
            <person name="Silverstein K.A.T."/>
            <person name="Koren S."/>
            <person name="Bechman K.B."/>
            <person name="Herman A."/>
            <person name="Abrahante J.E."/>
            <person name="Garbe J."/>
        </authorList>
    </citation>
    <scope>NUCLEOTIDE SEQUENCE</scope>
    <source>
        <strain evidence="2">Duluth1</strain>
        <tissue evidence="2">Whole animal</tissue>
    </source>
</reference>
<dbReference type="Proteomes" id="UP000828390">
    <property type="component" value="Unassembled WGS sequence"/>
</dbReference>
<dbReference type="SUPFAM" id="SSF57903">
    <property type="entry name" value="FYVE/PHD zinc finger"/>
    <property type="match status" value="1"/>
</dbReference>
<proteinExistence type="predicted"/>
<dbReference type="EMBL" id="JAIWYP010000016">
    <property type="protein sequence ID" value="KAH3693488.1"/>
    <property type="molecule type" value="Genomic_DNA"/>
</dbReference>
<name>A0A9D4BH94_DREPO</name>
<reference evidence="2" key="1">
    <citation type="journal article" date="2019" name="bioRxiv">
        <title>The Genome of the Zebra Mussel, Dreissena polymorpha: A Resource for Invasive Species Research.</title>
        <authorList>
            <person name="McCartney M.A."/>
            <person name="Auch B."/>
            <person name="Kono T."/>
            <person name="Mallez S."/>
            <person name="Zhang Y."/>
            <person name="Obille A."/>
            <person name="Becker A."/>
            <person name="Abrahante J.E."/>
            <person name="Garbe J."/>
            <person name="Badalamenti J.P."/>
            <person name="Herman A."/>
            <person name="Mangelson H."/>
            <person name="Liachko I."/>
            <person name="Sullivan S."/>
            <person name="Sone E.D."/>
            <person name="Koren S."/>
            <person name="Silverstein K.A.T."/>
            <person name="Beckman K.B."/>
            <person name="Gohl D.M."/>
        </authorList>
    </citation>
    <scope>NUCLEOTIDE SEQUENCE</scope>
    <source>
        <strain evidence="2">Duluth1</strain>
        <tissue evidence="2">Whole animal</tissue>
    </source>
</reference>
<sequence>MPWMPCRWKKVRVSTAGKRSEKLPQNEKKGSSSSKSESAQFSVLFEPQPSTSQAGEHNPTLNPISTEPQPITSHTGEKSPRQSQSEEEDVKCAICDSYSKEQEWIQCDICVSWLHR</sequence>
<dbReference type="InterPro" id="IPR013083">
    <property type="entry name" value="Znf_RING/FYVE/PHD"/>
</dbReference>
<evidence type="ECO:0000256" key="1">
    <source>
        <dbReference type="SAM" id="MobiDB-lite"/>
    </source>
</evidence>